<keyword evidence="3" id="KW-0548">Nucleotidyltransferase</keyword>
<evidence type="ECO:0000256" key="6">
    <source>
        <dbReference type="ARBA" id="ARBA00034754"/>
    </source>
</evidence>
<dbReference type="GO" id="GO:0003677">
    <property type="term" value="F:DNA binding"/>
    <property type="evidence" value="ECO:0007669"/>
    <property type="project" value="InterPro"/>
</dbReference>
<dbReference type="GO" id="GO:0003887">
    <property type="term" value="F:DNA-directed DNA polymerase activity"/>
    <property type="evidence" value="ECO:0007669"/>
    <property type="project" value="UniProtKB-KW"/>
</dbReference>
<dbReference type="Gene3D" id="1.20.272.10">
    <property type="match status" value="1"/>
</dbReference>
<feature type="non-terminal residue" evidence="8">
    <location>
        <position position="1"/>
    </location>
</feature>
<name>A0A381TTV6_9ZZZZ</name>
<comment type="catalytic activity">
    <reaction evidence="7">
        <text>DNA(n) + a 2'-deoxyribonucleoside 5'-triphosphate = DNA(n+1) + diphosphate</text>
        <dbReference type="Rhea" id="RHEA:22508"/>
        <dbReference type="Rhea" id="RHEA-COMP:17339"/>
        <dbReference type="Rhea" id="RHEA-COMP:17340"/>
        <dbReference type="ChEBI" id="CHEBI:33019"/>
        <dbReference type="ChEBI" id="CHEBI:61560"/>
        <dbReference type="ChEBI" id="CHEBI:173112"/>
        <dbReference type="EC" id="2.7.7.7"/>
    </reaction>
</comment>
<evidence type="ECO:0000256" key="1">
    <source>
        <dbReference type="ARBA" id="ARBA00012417"/>
    </source>
</evidence>
<evidence type="ECO:0000313" key="8">
    <source>
        <dbReference type="EMBL" id="SVA18367.1"/>
    </source>
</evidence>
<dbReference type="SUPFAM" id="SSF48019">
    <property type="entry name" value="post-AAA+ oligomerization domain-like"/>
    <property type="match status" value="1"/>
</dbReference>
<dbReference type="InterPro" id="IPR008921">
    <property type="entry name" value="DNA_pol3_clamp-load_cplx_C"/>
</dbReference>
<sequence length="331" mass="35246">VISGDDEALVNESVRAAVEASLGAEDRTLALEELTEDDYRADDGFEIARLVDAAQTPPFLTGRRVVVGRHLGRFGNRDAVAPLVAYLASPLGTTSLVVVWEKGRTPTQQKLNRLPKDLVEAVTAAGGEVRRVGTGRGRDAERWLDERLDGAAVELDRPARALIARRMGEDRARVVPLLDTLAAVFGPGSALGAGDVEPFLGTGGDVAPWDLTDAIDRGDVPRALDCLSRMLDAGGRHPLAVMASLHGHFGRLLRLDGSGIHDEAGASDALGIKGFPAKKALRASRSLGPHKTARSIRLLAAADLDLRGRSAWPPELVVEVLVARLASLTRR</sequence>
<dbReference type="InterPro" id="IPR027417">
    <property type="entry name" value="P-loop_NTPase"/>
</dbReference>
<dbReference type="EC" id="2.7.7.7" evidence="1"/>
<dbReference type="PANTHER" id="PTHR34388:SF1">
    <property type="entry name" value="DNA POLYMERASE III SUBUNIT DELTA"/>
    <property type="match status" value="1"/>
</dbReference>
<dbReference type="EMBL" id="UINC01005002">
    <property type="protein sequence ID" value="SVA18367.1"/>
    <property type="molecule type" value="Genomic_DNA"/>
</dbReference>
<dbReference type="AlphaFoldDB" id="A0A381TTV6"/>
<keyword evidence="4" id="KW-0235">DNA replication</keyword>
<comment type="similarity">
    <text evidence="6">Belongs to the DNA polymerase HolA subunit family.</text>
</comment>
<evidence type="ECO:0000256" key="7">
    <source>
        <dbReference type="ARBA" id="ARBA00049244"/>
    </source>
</evidence>
<keyword evidence="5" id="KW-0239">DNA-directed DNA polymerase</keyword>
<evidence type="ECO:0000256" key="3">
    <source>
        <dbReference type="ARBA" id="ARBA00022695"/>
    </source>
</evidence>
<dbReference type="Gene3D" id="3.40.50.300">
    <property type="entry name" value="P-loop containing nucleotide triphosphate hydrolases"/>
    <property type="match status" value="1"/>
</dbReference>
<protein>
    <recommendedName>
        <fullName evidence="1">DNA-directed DNA polymerase</fullName>
        <ecNumber evidence="1">2.7.7.7</ecNumber>
    </recommendedName>
</protein>
<dbReference type="PANTHER" id="PTHR34388">
    <property type="entry name" value="DNA POLYMERASE III SUBUNIT DELTA"/>
    <property type="match status" value="1"/>
</dbReference>
<evidence type="ECO:0000256" key="4">
    <source>
        <dbReference type="ARBA" id="ARBA00022705"/>
    </source>
</evidence>
<dbReference type="InterPro" id="IPR005790">
    <property type="entry name" value="DNA_polIII_delta"/>
</dbReference>
<gene>
    <name evidence="8" type="ORF">METZ01_LOCUS71221</name>
</gene>
<dbReference type="GO" id="GO:0009360">
    <property type="term" value="C:DNA polymerase III complex"/>
    <property type="evidence" value="ECO:0007669"/>
    <property type="project" value="TreeGrafter"/>
</dbReference>
<reference evidence="8" key="1">
    <citation type="submission" date="2018-05" db="EMBL/GenBank/DDBJ databases">
        <authorList>
            <person name="Lanie J.A."/>
            <person name="Ng W.-L."/>
            <person name="Kazmierczak K.M."/>
            <person name="Andrzejewski T.M."/>
            <person name="Davidsen T.M."/>
            <person name="Wayne K.J."/>
            <person name="Tettelin H."/>
            <person name="Glass J.I."/>
            <person name="Rusch D."/>
            <person name="Podicherti R."/>
            <person name="Tsui H.-C.T."/>
            <person name="Winkler M.E."/>
        </authorList>
    </citation>
    <scope>NUCLEOTIDE SEQUENCE</scope>
</reference>
<dbReference type="SUPFAM" id="SSF52540">
    <property type="entry name" value="P-loop containing nucleoside triphosphate hydrolases"/>
    <property type="match status" value="1"/>
</dbReference>
<dbReference type="GO" id="GO:0006261">
    <property type="term" value="P:DNA-templated DNA replication"/>
    <property type="evidence" value="ECO:0007669"/>
    <property type="project" value="TreeGrafter"/>
</dbReference>
<dbReference type="NCBIfam" id="TIGR01128">
    <property type="entry name" value="holA"/>
    <property type="match status" value="1"/>
</dbReference>
<accession>A0A381TTV6</accession>
<proteinExistence type="inferred from homology"/>
<evidence type="ECO:0000256" key="2">
    <source>
        <dbReference type="ARBA" id="ARBA00022679"/>
    </source>
</evidence>
<organism evidence="8">
    <name type="scientific">marine metagenome</name>
    <dbReference type="NCBI Taxonomy" id="408172"/>
    <lineage>
        <taxon>unclassified sequences</taxon>
        <taxon>metagenomes</taxon>
        <taxon>ecological metagenomes</taxon>
    </lineage>
</organism>
<keyword evidence="2" id="KW-0808">Transferase</keyword>
<evidence type="ECO:0000256" key="5">
    <source>
        <dbReference type="ARBA" id="ARBA00022932"/>
    </source>
</evidence>